<evidence type="ECO:0000256" key="1">
    <source>
        <dbReference type="ARBA" id="ARBA00012391"/>
    </source>
</evidence>
<keyword evidence="3" id="KW-0548">Nucleotidyltransferase</keyword>
<dbReference type="SUPFAM" id="SSF50465">
    <property type="entry name" value="EF-Tu/eEF-1alpha/eIF2-gamma C-terminal domain"/>
    <property type="match status" value="1"/>
</dbReference>
<evidence type="ECO:0000256" key="6">
    <source>
        <dbReference type="ARBA" id="ARBA00023134"/>
    </source>
</evidence>
<dbReference type="PRINTS" id="PR00315">
    <property type="entry name" value="ELONGATNFCT"/>
</dbReference>
<dbReference type="GO" id="GO:0003924">
    <property type="term" value="F:GTPase activity"/>
    <property type="evidence" value="ECO:0007669"/>
    <property type="project" value="InterPro"/>
</dbReference>
<dbReference type="InterPro" id="IPR050100">
    <property type="entry name" value="TRAFAC_GTPase_members"/>
</dbReference>
<dbReference type="NCBIfam" id="TIGR02034">
    <property type="entry name" value="CysN"/>
    <property type="match status" value="1"/>
</dbReference>
<comment type="caution">
    <text evidence="8">The sequence shown here is derived from an EMBL/GenBank/DDBJ whole genome shotgun (WGS) entry which is preliminary data.</text>
</comment>
<dbReference type="InterPro" id="IPR009000">
    <property type="entry name" value="Transl_B-barrel_sf"/>
</dbReference>
<dbReference type="GO" id="GO:0006790">
    <property type="term" value="P:sulfur compound metabolic process"/>
    <property type="evidence" value="ECO:0007669"/>
    <property type="project" value="InterPro"/>
</dbReference>
<dbReference type="GO" id="GO:0004781">
    <property type="term" value="F:sulfate adenylyltransferase (ATP) activity"/>
    <property type="evidence" value="ECO:0007669"/>
    <property type="project" value="UniProtKB-EC"/>
</dbReference>
<name>A0AAE3R8Z5_9BACT</name>
<dbReference type="CDD" id="cd04166">
    <property type="entry name" value="CysN_ATPS"/>
    <property type="match status" value="1"/>
</dbReference>
<dbReference type="GO" id="GO:0005525">
    <property type="term" value="F:GTP binding"/>
    <property type="evidence" value="ECO:0007669"/>
    <property type="project" value="UniProtKB-KW"/>
</dbReference>
<keyword evidence="6" id="KW-0342">GTP-binding</keyword>
<dbReference type="CDD" id="cd03695">
    <property type="entry name" value="CysN_NodQ_II"/>
    <property type="match status" value="1"/>
</dbReference>
<keyword evidence="9" id="KW-1185">Reference proteome</keyword>
<keyword evidence="2" id="KW-0808">Transferase</keyword>
<dbReference type="EC" id="2.7.7.4" evidence="1"/>
<keyword evidence="4" id="KW-0547">Nucleotide-binding</keyword>
<dbReference type="InterPro" id="IPR031157">
    <property type="entry name" value="G_TR_CS"/>
</dbReference>
<gene>
    <name evidence="8" type="ORF">QNI22_19820</name>
</gene>
<dbReference type="InterPro" id="IPR011779">
    <property type="entry name" value="SO4_adenylTrfase_lsu"/>
</dbReference>
<dbReference type="SUPFAM" id="SSF52540">
    <property type="entry name" value="P-loop containing nucleoside triphosphate hydrolases"/>
    <property type="match status" value="1"/>
</dbReference>
<feature type="domain" description="Tr-type G" evidence="7">
    <location>
        <begin position="1"/>
        <end position="216"/>
    </location>
</feature>
<dbReference type="CDD" id="cd04095">
    <property type="entry name" value="CysN_NoDQ_III"/>
    <property type="match status" value="1"/>
</dbReference>
<dbReference type="InterPro" id="IPR027417">
    <property type="entry name" value="P-loop_NTPase"/>
</dbReference>
<organism evidence="8 9">
    <name type="scientific">Xanthocytophaga agilis</name>
    <dbReference type="NCBI Taxonomy" id="3048010"/>
    <lineage>
        <taxon>Bacteria</taxon>
        <taxon>Pseudomonadati</taxon>
        <taxon>Bacteroidota</taxon>
        <taxon>Cytophagia</taxon>
        <taxon>Cytophagales</taxon>
        <taxon>Rhodocytophagaceae</taxon>
        <taxon>Xanthocytophaga</taxon>
    </lineage>
</organism>
<dbReference type="EMBL" id="JASJOU010000006">
    <property type="protein sequence ID" value="MDJ1502928.1"/>
    <property type="molecule type" value="Genomic_DNA"/>
</dbReference>
<protein>
    <recommendedName>
        <fullName evidence="1">sulfate adenylyltransferase</fullName>
        <ecNumber evidence="1">2.7.7.4</ecNumber>
    </recommendedName>
</protein>
<reference evidence="8" key="1">
    <citation type="submission" date="2023-05" db="EMBL/GenBank/DDBJ databases">
        <authorList>
            <person name="Zhang X."/>
        </authorList>
    </citation>
    <scope>NUCLEOTIDE SEQUENCE</scope>
    <source>
        <strain evidence="8">BD1B2-1</strain>
    </source>
</reference>
<dbReference type="FunFam" id="3.40.50.300:FF:000119">
    <property type="entry name" value="Sulfate adenylyltransferase subunit 1"/>
    <property type="match status" value="1"/>
</dbReference>
<dbReference type="InterPro" id="IPR041757">
    <property type="entry name" value="CysN_GTP-bd"/>
</dbReference>
<proteinExistence type="predicted"/>
<keyword evidence="5" id="KW-0067">ATP-binding</keyword>
<dbReference type="GO" id="GO:0005524">
    <property type="term" value="F:ATP binding"/>
    <property type="evidence" value="ECO:0007669"/>
    <property type="project" value="UniProtKB-KW"/>
</dbReference>
<evidence type="ECO:0000313" key="9">
    <source>
        <dbReference type="Proteomes" id="UP001232063"/>
    </source>
</evidence>
<dbReference type="InterPro" id="IPR000795">
    <property type="entry name" value="T_Tr_GTP-bd_dom"/>
</dbReference>
<dbReference type="Gene3D" id="3.40.50.300">
    <property type="entry name" value="P-loop containing nucleotide triphosphate hydrolases"/>
    <property type="match status" value="1"/>
</dbReference>
<dbReference type="InterPro" id="IPR044138">
    <property type="entry name" value="CysN_II"/>
</dbReference>
<dbReference type="PROSITE" id="PS00301">
    <property type="entry name" value="G_TR_1"/>
    <property type="match status" value="1"/>
</dbReference>
<evidence type="ECO:0000259" key="7">
    <source>
        <dbReference type="PROSITE" id="PS51722"/>
    </source>
</evidence>
<dbReference type="InterPro" id="IPR009001">
    <property type="entry name" value="Transl_elong_EF1A/Init_IF2_C"/>
</dbReference>
<dbReference type="Pfam" id="PF00009">
    <property type="entry name" value="GTP_EFTU"/>
    <property type="match status" value="1"/>
</dbReference>
<evidence type="ECO:0000256" key="4">
    <source>
        <dbReference type="ARBA" id="ARBA00022741"/>
    </source>
</evidence>
<accession>A0AAE3R8Z5</accession>
<dbReference type="AlphaFoldDB" id="A0AAE3R8Z5"/>
<evidence type="ECO:0000256" key="5">
    <source>
        <dbReference type="ARBA" id="ARBA00022840"/>
    </source>
</evidence>
<sequence>MDILRLNTAGSVDDGKSTLIGRLLFDTQSIPQDKLEAIAASSQRKGLDFVDLSLLTDGLIAEREQGITIDVAHVYFSTPTRKYIIADSPGHVEYTRNMVTGASTAQVSIILIDSRHGVVEQTYRHFFISTLLRIPKVLVCVNKMDLVNFSQDIFSNIVSDFYAFAEKIKFEGQIIDFIPVCSLHGDNIAKGSDRMPWYEGKTLLQELETTNLKENNDELPARMPVQYVVRPRTDEFHDYRGYAGKISSGVFKVGDTVTALPSEQTSVIKKIQKFESSLEEAHSKESVTLLLTDDIDISRGNMLVKKGQEPTAAKYIVAHVCWMAHEPLSIGKVYWLQHGNQLVKAKIDAIQHVIIPNTLEHQSATQLKLNDIAVLSLKLAHPIFADTFATNRSNGGFICVDPGTNNTVGVGFIEELYESVPVQEFAI</sequence>
<dbReference type="SUPFAM" id="SSF50447">
    <property type="entry name" value="Translation proteins"/>
    <property type="match status" value="1"/>
</dbReference>
<dbReference type="Proteomes" id="UP001232063">
    <property type="component" value="Unassembled WGS sequence"/>
</dbReference>
<evidence type="ECO:0000256" key="2">
    <source>
        <dbReference type="ARBA" id="ARBA00022679"/>
    </source>
</evidence>
<dbReference type="Gene3D" id="2.40.30.10">
    <property type="entry name" value="Translation factors"/>
    <property type="match status" value="2"/>
</dbReference>
<dbReference type="InterPro" id="IPR044139">
    <property type="entry name" value="CysN_NoDQ_III"/>
</dbReference>
<dbReference type="Pfam" id="PF22594">
    <property type="entry name" value="GTP-eEF1A_C"/>
    <property type="match status" value="1"/>
</dbReference>
<dbReference type="InterPro" id="IPR054696">
    <property type="entry name" value="GTP-eEF1A_C"/>
</dbReference>
<evidence type="ECO:0000313" key="8">
    <source>
        <dbReference type="EMBL" id="MDJ1502928.1"/>
    </source>
</evidence>
<dbReference type="PANTHER" id="PTHR23115">
    <property type="entry name" value="TRANSLATION FACTOR"/>
    <property type="match status" value="1"/>
</dbReference>
<dbReference type="PROSITE" id="PS51722">
    <property type="entry name" value="G_TR_2"/>
    <property type="match status" value="1"/>
</dbReference>
<evidence type="ECO:0000256" key="3">
    <source>
        <dbReference type="ARBA" id="ARBA00022695"/>
    </source>
</evidence>
<dbReference type="RefSeq" id="WP_314513299.1">
    <property type="nucleotide sequence ID" value="NZ_JASJOU010000006.1"/>
</dbReference>